<keyword evidence="2" id="KW-1185">Reference proteome</keyword>
<evidence type="ECO:0000313" key="1">
    <source>
        <dbReference type="EMBL" id="MVB10834.1"/>
    </source>
</evidence>
<organism evidence="1 2">
    <name type="scientific">Caproicibacter fermentans</name>
    <dbReference type="NCBI Taxonomy" id="2576756"/>
    <lineage>
        <taxon>Bacteria</taxon>
        <taxon>Bacillati</taxon>
        <taxon>Bacillota</taxon>
        <taxon>Clostridia</taxon>
        <taxon>Eubacteriales</taxon>
        <taxon>Acutalibacteraceae</taxon>
        <taxon>Caproicibacter</taxon>
    </lineage>
</organism>
<sequence length="61" mass="7162">MSVSRKTGEIYYTDDELQTALQNNNALQYALSRHYKLIKSSRNTYTMKEHDSMVLLSPEYN</sequence>
<dbReference type="AlphaFoldDB" id="A0A6N8HYA3"/>
<dbReference type="Proteomes" id="UP000469440">
    <property type="component" value="Unassembled WGS sequence"/>
</dbReference>
<evidence type="ECO:0000313" key="2">
    <source>
        <dbReference type="Proteomes" id="UP000469440"/>
    </source>
</evidence>
<name>A0A6N8HYA3_9FIRM</name>
<accession>A0A6N8HYA3</accession>
<comment type="caution">
    <text evidence="1">The sequence shown here is derived from an EMBL/GenBank/DDBJ whole genome shotgun (WGS) entry which is preliminary data.</text>
</comment>
<gene>
    <name evidence="1" type="ORF">CAFE_15320</name>
</gene>
<dbReference type="RefSeq" id="WP_156990267.1">
    <property type="nucleotide sequence ID" value="NZ_VWXL01000048.1"/>
</dbReference>
<dbReference type="EMBL" id="VWXL01000048">
    <property type="protein sequence ID" value="MVB10834.1"/>
    <property type="molecule type" value="Genomic_DNA"/>
</dbReference>
<protein>
    <submittedName>
        <fullName evidence="1">Uncharacterized protein</fullName>
    </submittedName>
</protein>
<proteinExistence type="predicted"/>
<reference evidence="1 2" key="1">
    <citation type="submission" date="2019-09" db="EMBL/GenBank/DDBJ databases">
        <title>Genome sequence of Clostridium sp. EA1.</title>
        <authorList>
            <person name="Poehlein A."/>
            <person name="Bengelsdorf F.R."/>
            <person name="Daniel R."/>
        </authorList>
    </citation>
    <scope>NUCLEOTIDE SEQUENCE [LARGE SCALE GENOMIC DNA]</scope>
    <source>
        <strain evidence="1 2">EA1</strain>
    </source>
</reference>